<protein>
    <submittedName>
        <fullName evidence="2">DegV family protein with EDD domain</fullName>
    </submittedName>
</protein>
<dbReference type="InterPro" id="IPR043168">
    <property type="entry name" value="DegV_C"/>
</dbReference>
<keyword evidence="3" id="KW-1185">Reference proteome</keyword>
<name>A0A7W8FTU0_9BACL</name>
<keyword evidence="1" id="KW-0446">Lipid-binding</keyword>
<dbReference type="InterPro" id="IPR003797">
    <property type="entry name" value="DegV"/>
</dbReference>
<dbReference type="PROSITE" id="PS51482">
    <property type="entry name" value="DEGV"/>
    <property type="match status" value="1"/>
</dbReference>
<dbReference type="InterPro" id="IPR050270">
    <property type="entry name" value="DegV_domain_contain"/>
</dbReference>
<dbReference type="EMBL" id="JACHHE010000001">
    <property type="protein sequence ID" value="MBB5179152.1"/>
    <property type="molecule type" value="Genomic_DNA"/>
</dbReference>
<dbReference type="GO" id="GO:0008289">
    <property type="term" value="F:lipid binding"/>
    <property type="evidence" value="ECO:0007669"/>
    <property type="project" value="UniProtKB-KW"/>
</dbReference>
<sequence length="278" mass="30882">MKTAIVTDSTAYLPEHVRKAKNIEMIPLQVTFNQESYAEEEELHVDDFYKKVSSTLPKTSQPPLGEFVNLYNKLAENHDEIISIHLSSGISGTFNGSVQANDLVEGAAVYSFDSEISCAMQGFYAVKAAEMANSGENAATIIAELNEMKKSMRAYFMVEDLMHLSRGGRLSNAQAIVGGMLQIKPLLHFKEKVIVPFEKIRTRKKAMKRIGDLLKDDVRAGGQIQATVIHANRPEEAEKWMEQLKLECPEVEFGISYFGPVIGTHLGEGAMGLGWVRK</sequence>
<evidence type="ECO:0000313" key="2">
    <source>
        <dbReference type="EMBL" id="MBB5179152.1"/>
    </source>
</evidence>
<dbReference type="Gene3D" id="3.30.1180.10">
    <property type="match status" value="1"/>
</dbReference>
<dbReference type="Gene3D" id="3.40.50.10170">
    <property type="match status" value="1"/>
</dbReference>
<dbReference type="Proteomes" id="UP000525923">
    <property type="component" value="Unassembled WGS sequence"/>
</dbReference>
<gene>
    <name evidence="2" type="ORF">HNQ44_000574</name>
</gene>
<organism evidence="2 3">
    <name type="scientific">Planococcus koreensis</name>
    <dbReference type="NCBI Taxonomy" id="112331"/>
    <lineage>
        <taxon>Bacteria</taxon>
        <taxon>Bacillati</taxon>
        <taxon>Bacillota</taxon>
        <taxon>Bacilli</taxon>
        <taxon>Bacillales</taxon>
        <taxon>Caryophanaceae</taxon>
        <taxon>Planococcus</taxon>
    </lineage>
</organism>
<evidence type="ECO:0000313" key="3">
    <source>
        <dbReference type="Proteomes" id="UP000525923"/>
    </source>
</evidence>
<evidence type="ECO:0000256" key="1">
    <source>
        <dbReference type="ARBA" id="ARBA00023121"/>
    </source>
</evidence>
<dbReference type="Pfam" id="PF02645">
    <property type="entry name" value="DegV"/>
    <property type="match status" value="1"/>
</dbReference>
<accession>A0A7W8FTU0</accession>
<reference evidence="2 3" key="1">
    <citation type="submission" date="2020-08" db="EMBL/GenBank/DDBJ databases">
        <title>Genomic Encyclopedia of Type Strains, Phase IV (KMG-IV): sequencing the most valuable type-strain genomes for metagenomic binning, comparative biology and taxonomic classification.</title>
        <authorList>
            <person name="Goeker M."/>
        </authorList>
    </citation>
    <scope>NUCLEOTIDE SEQUENCE [LARGE SCALE GENOMIC DNA]</scope>
    <source>
        <strain evidence="2 3">DSM 15895</strain>
    </source>
</reference>
<comment type="caution">
    <text evidence="2">The sequence shown here is derived from an EMBL/GenBank/DDBJ whole genome shotgun (WGS) entry which is preliminary data.</text>
</comment>
<dbReference type="NCBIfam" id="TIGR00762">
    <property type="entry name" value="DegV"/>
    <property type="match status" value="1"/>
</dbReference>
<dbReference type="AlphaFoldDB" id="A0A7W8FTU0"/>
<dbReference type="OrthoDB" id="9775494at2"/>
<proteinExistence type="predicted"/>
<dbReference type="RefSeq" id="WP_135502289.1">
    <property type="nucleotide sequence ID" value="NZ_CP181055.1"/>
</dbReference>
<dbReference type="PANTHER" id="PTHR33434">
    <property type="entry name" value="DEGV DOMAIN-CONTAINING PROTEIN DR_1986-RELATED"/>
    <property type="match status" value="1"/>
</dbReference>
<dbReference type="SUPFAM" id="SSF82549">
    <property type="entry name" value="DAK1/DegV-like"/>
    <property type="match status" value="1"/>
</dbReference>
<dbReference type="PANTHER" id="PTHR33434:SF2">
    <property type="entry name" value="FATTY ACID-BINDING PROTEIN TM_1468"/>
    <property type="match status" value="1"/>
</dbReference>